<dbReference type="Pfam" id="PF00100">
    <property type="entry name" value="Zona_pellucida"/>
    <property type="match status" value="1"/>
</dbReference>
<dbReference type="PROSITE" id="PS51034">
    <property type="entry name" value="ZP_2"/>
    <property type="match status" value="1"/>
</dbReference>
<organism evidence="4 5">
    <name type="scientific">Alosa alosa</name>
    <name type="common">allis shad</name>
    <dbReference type="NCBI Taxonomy" id="278164"/>
    <lineage>
        <taxon>Eukaryota</taxon>
        <taxon>Metazoa</taxon>
        <taxon>Chordata</taxon>
        <taxon>Craniata</taxon>
        <taxon>Vertebrata</taxon>
        <taxon>Euteleostomi</taxon>
        <taxon>Actinopterygii</taxon>
        <taxon>Neopterygii</taxon>
        <taxon>Teleostei</taxon>
        <taxon>Clupei</taxon>
        <taxon>Clupeiformes</taxon>
        <taxon>Clupeoidei</taxon>
        <taxon>Clupeidae</taxon>
        <taxon>Alosa</taxon>
    </lineage>
</organism>
<dbReference type="AlphaFoldDB" id="A0AAV6FCT7"/>
<comment type="caution">
    <text evidence="4">The sequence shown here is derived from an EMBL/GenBank/DDBJ whole genome shotgun (WGS) entry which is preliminary data.</text>
</comment>
<accession>A0AAV6FCT7</accession>
<dbReference type="InterPro" id="IPR055355">
    <property type="entry name" value="ZP-C"/>
</dbReference>
<name>A0AAV6FCT7_9TELE</name>
<gene>
    <name evidence="4" type="ORF">AALO_G00308510</name>
</gene>
<evidence type="ECO:0000256" key="2">
    <source>
        <dbReference type="ARBA" id="ARBA00023157"/>
    </source>
</evidence>
<keyword evidence="2" id="KW-1015">Disulfide bond</keyword>
<dbReference type="Gene3D" id="2.60.40.4100">
    <property type="entry name" value="Zona pellucida, ZP-C domain"/>
    <property type="match status" value="1"/>
</dbReference>
<keyword evidence="1" id="KW-0732">Signal</keyword>
<dbReference type="PANTHER" id="PTHR14002:SF50">
    <property type="entry name" value="ALPHA-TECTORIN-LIKE-RELATED"/>
    <property type="match status" value="1"/>
</dbReference>
<protein>
    <recommendedName>
        <fullName evidence="3">ZP domain-containing protein</fullName>
    </recommendedName>
</protein>
<evidence type="ECO:0000313" key="4">
    <source>
        <dbReference type="EMBL" id="KAG5260513.1"/>
    </source>
</evidence>
<dbReference type="SMART" id="SM00241">
    <property type="entry name" value="ZP"/>
    <property type="match status" value="1"/>
</dbReference>
<evidence type="ECO:0000256" key="1">
    <source>
        <dbReference type="ARBA" id="ARBA00022729"/>
    </source>
</evidence>
<dbReference type="EMBL" id="JADWDJ010000394">
    <property type="protein sequence ID" value="KAG5260513.1"/>
    <property type="molecule type" value="Genomic_DNA"/>
</dbReference>
<dbReference type="Gene3D" id="2.60.40.3210">
    <property type="entry name" value="Zona pellucida, ZP-N domain"/>
    <property type="match status" value="1"/>
</dbReference>
<dbReference type="Proteomes" id="UP000823561">
    <property type="component" value="Unassembled WGS sequence"/>
</dbReference>
<feature type="domain" description="ZP" evidence="3">
    <location>
        <begin position="75"/>
        <end position="333"/>
    </location>
</feature>
<evidence type="ECO:0000313" key="5">
    <source>
        <dbReference type="Proteomes" id="UP000823561"/>
    </source>
</evidence>
<reference evidence="4" key="1">
    <citation type="submission" date="2020-10" db="EMBL/GenBank/DDBJ databases">
        <title>Chromosome-scale genome assembly of the Allis shad, Alosa alosa.</title>
        <authorList>
            <person name="Margot Z."/>
            <person name="Christophe K."/>
            <person name="Cabau C."/>
            <person name="Louis A."/>
            <person name="Berthelot C."/>
            <person name="Parey E."/>
            <person name="Roest Crollius H."/>
            <person name="Montfort J."/>
            <person name="Robinson-Rechavi M."/>
            <person name="Bucao C."/>
            <person name="Bouchez O."/>
            <person name="Gislard M."/>
            <person name="Lluch J."/>
            <person name="Milhes M."/>
            <person name="Lampietro C."/>
            <person name="Lopez Roques C."/>
            <person name="Donnadieu C."/>
            <person name="Braasch I."/>
            <person name="Desvignes T."/>
            <person name="Postlethwait J."/>
            <person name="Bobe J."/>
            <person name="Guiguen Y."/>
        </authorList>
    </citation>
    <scope>NUCLEOTIDE SEQUENCE</scope>
    <source>
        <strain evidence="4">M-15738</strain>
        <tissue evidence="4">Blood</tissue>
    </source>
</reference>
<evidence type="ECO:0000259" key="3">
    <source>
        <dbReference type="PROSITE" id="PS51034"/>
    </source>
</evidence>
<proteinExistence type="predicted"/>
<keyword evidence="5" id="KW-1185">Reference proteome</keyword>
<dbReference type="InterPro" id="IPR001507">
    <property type="entry name" value="ZP_dom"/>
</dbReference>
<sequence length="374" mass="41361">MLLIVGYLSLGVNTISTHPHHPTSSVQTKMVSTNPCDKIHCTEDEVCGKIYGINGCLCKKSHHQPIPESFGLVATCHNSSCWISLSRCLLFEAGFPAQVLHLNDPGCTGTVLDGQVKFHFNNDHQKCGTVLRANKTHFIYKNSIQGTSDSAEGHIISRQRQLSLHFVCEYPIKQNASMDVAIHVLKSVTHQKLPAVHGTYQVQITPYKDADFTQQFSGNVAGQPEETIYIAVDVEGVDGRQFSSVLDFCWATPINDSTSSINWDLIANQCPNPEDGTVKVLRNGVSTSSRFSFRMFTFGVPPSQVYLHCSLHLCLLELGHSCIPNCDHVHQHKGRRSADDQDNITVSYGPLFPARNTDVLDVLAPLPKRRSPKL</sequence>
<dbReference type="InterPro" id="IPR042235">
    <property type="entry name" value="ZP-C_dom"/>
</dbReference>
<dbReference type="PANTHER" id="PTHR14002">
    <property type="entry name" value="ENDOGLIN/TGF-BETA RECEPTOR TYPE III"/>
    <property type="match status" value="1"/>
</dbReference>